<evidence type="ECO:0000256" key="5">
    <source>
        <dbReference type="PROSITE-ProRule" id="PRU00335"/>
    </source>
</evidence>
<organism evidence="7 8">
    <name type="scientific">Pseudonocardia humida</name>
    <dbReference type="NCBI Taxonomy" id="2800819"/>
    <lineage>
        <taxon>Bacteria</taxon>
        <taxon>Bacillati</taxon>
        <taxon>Actinomycetota</taxon>
        <taxon>Actinomycetes</taxon>
        <taxon>Pseudonocardiales</taxon>
        <taxon>Pseudonocardiaceae</taxon>
        <taxon>Pseudonocardia</taxon>
    </lineage>
</organism>
<evidence type="ECO:0000256" key="3">
    <source>
        <dbReference type="ARBA" id="ARBA00023125"/>
    </source>
</evidence>
<reference evidence="7" key="1">
    <citation type="submission" date="2021-04" db="EMBL/GenBank/DDBJ databases">
        <title>Pseudonocardia sp. nov., isolated from sandy soil of mangrove forest.</title>
        <authorList>
            <person name="Zan Z."/>
            <person name="Huang R."/>
            <person name="Liu W."/>
        </authorList>
    </citation>
    <scope>NUCLEOTIDE SEQUENCE</scope>
    <source>
        <strain evidence="7">S2-4</strain>
    </source>
</reference>
<dbReference type="Gene3D" id="1.10.357.10">
    <property type="entry name" value="Tetracycline Repressor, domain 2"/>
    <property type="match status" value="1"/>
</dbReference>
<evidence type="ECO:0000259" key="6">
    <source>
        <dbReference type="PROSITE" id="PS50977"/>
    </source>
</evidence>
<dbReference type="Pfam" id="PF00440">
    <property type="entry name" value="TetR_N"/>
    <property type="match status" value="1"/>
</dbReference>
<feature type="DNA-binding region" description="H-T-H motif" evidence="5">
    <location>
        <begin position="28"/>
        <end position="47"/>
    </location>
</feature>
<keyword evidence="2" id="KW-0805">Transcription regulation</keyword>
<protein>
    <submittedName>
        <fullName evidence="7">TetR family transcriptional regulator</fullName>
    </submittedName>
</protein>
<keyword evidence="4" id="KW-0804">Transcription</keyword>
<dbReference type="Pfam" id="PF17932">
    <property type="entry name" value="TetR_C_24"/>
    <property type="match status" value="1"/>
</dbReference>
<name>A0ABT0ZXN9_9PSEU</name>
<dbReference type="InterPro" id="IPR041490">
    <property type="entry name" value="KstR2_TetR_C"/>
</dbReference>
<evidence type="ECO:0000256" key="2">
    <source>
        <dbReference type="ARBA" id="ARBA00023015"/>
    </source>
</evidence>
<keyword evidence="1" id="KW-0678">Repressor</keyword>
<evidence type="ECO:0000256" key="4">
    <source>
        <dbReference type="ARBA" id="ARBA00023163"/>
    </source>
</evidence>
<dbReference type="PRINTS" id="PR00455">
    <property type="entry name" value="HTHTETR"/>
</dbReference>
<dbReference type="PANTHER" id="PTHR30055">
    <property type="entry name" value="HTH-TYPE TRANSCRIPTIONAL REGULATOR RUTR"/>
    <property type="match status" value="1"/>
</dbReference>
<comment type="caution">
    <text evidence="7">The sequence shown here is derived from an EMBL/GenBank/DDBJ whole genome shotgun (WGS) entry which is preliminary data.</text>
</comment>
<evidence type="ECO:0000313" key="8">
    <source>
        <dbReference type="Proteomes" id="UP001165283"/>
    </source>
</evidence>
<feature type="domain" description="HTH tetR-type" evidence="6">
    <location>
        <begin position="5"/>
        <end position="65"/>
    </location>
</feature>
<dbReference type="PROSITE" id="PS50977">
    <property type="entry name" value="HTH_TETR_2"/>
    <property type="match status" value="1"/>
</dbReference>
<accession>A0ABT0ZXN9</accession>
<dbReference type="Gene3D" id="1.10.10.60">
    <property type="entry name" value="Homeodomain-like"/>
    <property type="match status" value="1"/>
</dbReference>
<dbReference type="SUPFAM" id="SSF46689">
    <property type="entry name" value="Homeodomain-like"/>
    <property type="match status" value="1"/>
</dbReference>
<dbReference type="InterPro" id="IPR050109">
    <property type="entry name" value="HTH-type_TetR-like_transc_reg"/>
</dbReference>
<dbReference type="SUPFAM" id="SSF48498">
    <property type="entry name" value="Tetracyclin repressor-like, C-terminal domain"/>
    <property type="match status" value="1"/>
</dbReference>
<proteinExistence type="predicted"/>
<dbReference type="InterPro" id="IPR001647">
    <property type="entry name" value="HTH_TetR"/>
</dbReference>
<evidence type="ECO:0000256" key="1">
    <source>
        <dbReference type="ARBA" id="ARBA00022491"/>
    </source>
</evidence>
<keyword evidence="8" id="KW-1185">Reference proteome</keyword>
<sequence length="197" mass="22245">MAVQGDRRTAILRCSADLFARQGVASTTVRQIADEVGVLSGSLYHHFPSKDAIVNEVVTAYLDLLLSRYREVMAVDRTPRERLEQLIAASLRVAESEPSATVVYQNEMSYIRELPQYEAVKAAAAEVQQTWLSVIEDGRADGSFRDDIDPRVFYRFVRDAVWLSVRWYRPEGPYTVERLAADCASIFLDGYAAFDPE</sequence>
<dbReference type="PANTHER" id="PTHR30055:SF175">
    <property type="entry name" value="HTH-TYPE TRANSCRIPTIONAL REPRESSOR KSTR2"/>
    <property type="match status" value="1"/>
</dbReference>
<evidence type="ECO:0000313" key="7">
    <source>
        <dbReference type="EMBL" id="MCO1655508.1"/>
    </source>
</evidence>
<dbReference type="EMBL" id="JAGSOV010000023">
    <property type="protein sequence ID" value="MCO1655508.1"/>
    <property type="molecule type" value="Genomic_DNA"/>
</dbReference>
<dbReference type="Proteomes" id="UP001165283">
    <property type="component" value="Unassembled WGS sequence"/>
</dbReference>
<keyword evidence="3 5" id="KW-0238">DNA-binding</keyword>
<dbReference type="RefSeq" id="WP_252437356.1">
    <property type="nucleotide sequence ID" value="NZ_JAGSOV010000023.1"/>
</dbReference>
<dbReference type="InterPro" id="IPR036271">
    <property type="entry name" value="Tet_transcr_reg_TetR-rel_C_sf"/>
</dbReference>
<dbReference type="InterPro" id="IPR009057">
    <property type="entry name" value="Homeodomain-like_sf"/>
</dbReference>
<gene>
    <name evidence="7" type="ORF">KDL28_10630</name>
</gene>